<dbReference type="Proteomes" id="UP000664417">
    <property type="component" value="Unassembled WGS sequence"/>
</dbReference>
<evidence type="ECO:0000259" key="1">
    <source>
        <dbReference type="Pfam" id="PF01882"/>
    </source>
</evidence>
<dbReference type="AlphaFoldDB" id="A0A8J7QM30"/>
<name>A0A8J7QM30_9BACT</name>
<dbReference type="InterPro" id="IPR002881">
    <property type="entry name" value="DUF58"/>
</dbReference>
<accession>A0A8J7QM30</accession>
<dbReference type="PANTHER" id="PTHR33608">
    <property type="entry name" value="BLL2464 PROTEIN"/>
    <property type="match status" value="1"/>
</dbReference>
<keyword evidence="3" id="KW-1185">Reference proteome</keyword>
<sequence>MHHTSWQEALTRGLKASAGFSFATPRQRVRGRAGTIQGHKQGSSLEYKDFRDYQPGDDLRRIDWSAYARSDRLIIKRFHEEVTPRVDVVLDNSASMNLADTDKARVALAFCSFLAGCAENSGFRCSPWLAGTRLTRLVHHALPSHWQAEWFTDTRSPDLAFQQQPAFARGGLRFLVSDLMWQGDPTPIVRTLAREAVTAVIVQVLAHRDMVPDHGGKWRLVDAETGLAHEVALDRDQVARYQEALQRHQHLWRDLAHRFGVLFVAVDADQMWGNWQVPREMVHSLLQVQTP</sequence>
<gene>
    <name evidence="2" type="ORF">J3U88_18560</name>
</gene>
<feature type="domain" description="DUF58" evidence="1">
    <location>
        <begin position="49"/>
        <end position="250"/>
    </location>
</feature>
<protein>
    <submittedName>
        <fullName evidence="2">DUF58 domain-containing protein</fullName>
    </submittedName>
</protein>
<evidence type="ECO:0000313" key="2">
    <source>
        <dbReference type="EMBL" id="MBO1320485.1"/>
    </source>
</evidence>
<dbReference type="PANTHER" id="PTHR33608:SF7">
    <property type="entry name" value="DUF58 DOMAIN-CONTAINING PROTEIN"/>
    <property type="match status" value="1"/>
</dbReference>
<dbReference type="RefSeq" id="WP_207860440.1">
    <property type="nucleotide sequence ID" value="NZ_JAFREP010000017.1"/>
</dbReference>
<comment type="caution">
    <text evidence="2">The sequence shown here is derived from an EMBL/GenBank/DDBJ whole genome shotgun (WGS) entry which is preliminary data.</text>
</comment>
<evidence type="ECO:0000313" key="3">
    <source>
        <dbReference type="Proteomes" id="UP000664417"/>
    </source>
</evidence>
<organism evidence="2 3">
    <name type="scientific">Acanthopleuribacter pedis</name>
    <dbReference type="NCBI Taxonomy" id="442870"/>
    <lineage>
        <taxon>Bacteria</taxon>
        <taxon>Pseudomonadati</taxon>
        <taxon>Acidobacteriota</taxon>
        <taxon>Holophagae</taxon>
        <taxon>Acanthopleuribacterales</taxon>
        <taxon>Acanthopleuribacteraceae</taxon>
        <taxon>Acanthopleuribacter</taxon>
    </lineage>
</organism>
<dbReference type="EMBL" id="JAFREP010000017">
    <property type="protein sequence ID" value="MBO1320485.1"/>
    <property type="molecule type" value="Genomic_DNA"/>
</dbReference>
<reference evidence="2" key="1">
    <citation type="submission" date="2021-03" db="EMBL/GenBank/DDBJ databases">
        <authorList>
            <person name="Wang G."/>
        </authorList>
    </citation>
    <scope>NUCLEOTIDE SEQUENCE</scope>
    <source>
        <strain evidence="2">KCTC 12899</strain>
    </source>
</reference>
<dbReference type="Pfam" id="PF01882">
    <property type="entry name" value="DUF58"/>
    <property type="match status" value="1"/>
</dbReference>
<proteinExistence type="predicted"/>